<dbReference type="EMBL" id="LACB01000571">
    <property type="protein sequence ID" value="KAJ9482357.1"/>
    <property type="molecule type" value="Genomic_DNA"/>
</dbReference>
<dbReference type="PANTHER" id="PTHR21540:SF0">
    <property type="entry name" value="PHD FAMILY PROTEIN"/>
    <property type="match status" value="1"/>
</dbReference>
<dbReference type="Proteomes" id="UP001227192">
    <property type="component" value="Unassembled WGS sequence"/>
</dbReference>
<accession>A0AAI9T810</accession>
<dbReference type="AlphaFoldDB" id="A0AAI9T810"/>
<dbReference type="GO" id="GO:0008270">
    <property type="term" value="F:zinc ion binding"/>
    <property type="evidence" value="ECO:0007669"/>
    <property type="project" value="UniProtKB-KW"/>
</dbReference>
<keyword evidence="1" id="KW-0863">Zinc-finger</keyword>
<evidence type="ECO:0000256" key="1">
    <source>
        <dbReference type="PROSITE-ProRule" id="PRU00175"/>
    </source>
</evidence>
<feature type="region of interest" description="Disordered" evidence="2">
    <location>
        <begin position="209"/>
        <end position="234"/>
    </location>
</feature>
<proteinExistence type="predicted"/>
<evidence type="ECO:0000259" key="3">
    <source>
        <dbReference type="PROSITE" id="PS50089"/>
    </source>
</evidence>
<dbReference type="GO" id="GO:0061630">
    <property type="term" value="F:ubiquitin protein ligase activity"/>
    <property type="evidence" value="ECO:0007669"/>
    <property type="project" value="InterPro"/>
</dbReference>
<dbReference type="SUPFAM" id="SSF57850">
    <property type="entry name" value="RING/U-box"/>
    <property type="match status" value="1"/>
</dbReference>
<name>A0AAI9T810_PENTH</name>
<evidence type="ECO:0000256" key="2">
    <source>
        <dbReference type="SAM" id="MobiDB-lite"/>
    </source>
</evidence>
<dbReference type="PANTHER" id="PTHR21540">
    <property type="entry name" value="RING FINGER AND SWIM DOMAIN-CONTAINING PROTEIN 2"/>
    <property type="match status" value="1"/>
</dbReference>
<dbReference type="InterPro" id="IPR001841">
    <property type="entry name" value="Znf_RING"/>
</dbReference>
<evidence type="ECO:0000313" key="4">
    <source>
        <dbReference type="EMBL" id="KAJ9482357.1"/>
    </source>
</evidence>
<dbReference type="InterPro" id="IPR013083">
    <property type="entry name" value="Znf_RING/FYVE/PHD"/>
</dbReference>
<dbReference type="InterPro" id="IPR039903">
    <property type="entry name" value="Zswim2"/>
</dbReference>
<dbReference type="Pfam" id="PF13639">
    <property type="entry name" value="zf-RING_2"/>
    <property type="match status" value="1"/>
</dbReference>
<keyword evidence="1" id="KW-0862">Zinc</keyword>
<feature type="domain" description="RING-type" evidence="3">
    <location>
        <begin position="151"/>
        <end position="199"/>
    </location>
</feature>
<reference evidence="4" key="2">
    <citation type="journal article" date="2016" name="Fungal Biol.">
        <title>Ochratoxin A production by Penicillium thymicola.</title>
        <authorList>
            <person name="Nguyen H.D.T."/>
            <person name="McMullin D.R."/>
            <person name="Ponomareva E."/>
            <person name="Riley R."/>
            <person name="Pomraning K.R."/>
            <person name="Baker S.E."/>
            <person name="Seifert K.A."/>
        </authorList>
    </citation>
    <scope>NUCLEOTIDE SEQUENCE</scope>
    <source>
        <strain evidence="4">DAOM 180753</strain>
    </source>
</reference>
<keyword evidence="1" id="KW-0479">Metal-binding</keyword>
<dbReference type="Gene3D" id="3.30.40.10">
    <property type="entry name" value="Zinc/RING finger domain, C3HC4 (zinc finger)"/>
    <property type="match status" value="1"/>
</dbReference>
<protein>
    <recommendedName>
        <fullName evidence="3">RING-type domain-containing protein</fullName>
    </recommendedName>
</protein>
<dbReference type="PROSITE" id="PS50089">
    <property type="entry name" value="ZF_RING_2"/>
    <property type="match status" value="1"/>
</dbReference>
<gene>
    <name evidence="4" type="ORF">VN97_g11073</name>
</gene>
<reference evidence="4" key="1">
    <citation type="submission" date="2015-06" db="EMBL/GenBank/DDBJ databases">
        <authorList>
            <person name="Nguyen H."/>
        </authorList>
    </citation>
    <scope>NUCLEOTIDE SEQUENCE</scope>
    <source>
        <strain evidence="4">DAOM 180753</strain>
    </source>
</reference>
<comment type="caution">
    <text evidence="4">The sequence shown here is derived from an EMBL/GenBank/DDBJ whole genome shotgun (WGS) entry which is preliminary data.</text>
</comment>
<sequence>MAQNFIQLAKRTPPSTFQVLMSEKRTLPWLNSPPAGFLERDQRTESQTMYMIRHGISGTKDVPKISFEVVGSTGSIYRTIIDKVPTCDCPDVRFRKVQFLSAMDVPVELRYQQTFLPSELRKMLATLSSKRKLNTTSLASTGDRKPVEGECPICFSDFKPNQKTTWRQDCGSNFHQACFEKWGAAMQASDDVVRCLYCKVPWKGDEHETSYATGKAVGTEERRSKLKYPNVGDN</sequence>
<keyword evidence="5" id="KW-1185">Reference proteome</keyword>
<evidence type="ECO:0000313" key="5">
    <source>
        <dbReference type="Proteomes" id="UP001227192"/>
    </source>
</evidence>
<organism evidence="4 5">
    <name type="scientific">Penicillium thymicola</name>
    <dbReference type="NCBI Taxonomy" id="293382"/>
    <lineage>
        <taxon>Eukaryota</taxon>
        <taxon>Fungi</taxon>
        <taxon>Dikarya</taxon>
        <taxon>Ascomycota</taxon>
        <taxon>Pezizomycotina</taxon>
        <taxon>Eurotiomycetes</taxon>
        <taxon>Eurotiomycetidae</taxon>
        <taxon>Eurotiales</taxon>
        <taxon>Aspergillaceae</taxon>
        <taxon>Penicillium</taxon>
    </lineage>
</organism>